<name>A0AAV7TIX9_PLEWA</name>
<reference evidence="1" key="1">
    <citation type="journal article" date="2022" name="bioRxiv">
        <title>Sequencing and chromosome-scale assembly of the giantPleurodeles waltlgenome.</title>
        <authorList>
            <person name="Brown T."/>
            <person name="Elewa A."/>
            <person name="Iarovenko S."/>
            <person name="Subramanian E."/>
            <person name="Araus A.J."/>
            <person name="Petzold A."/>
            <person name="Susuki M."/>
            <person name="Suzuki K.-i.T."/>
            <person name="Hayashi T."/>
            <person name="Toyoda A."/>
            <person name="Oliveira C."/>
            <person name="Osipova E."/>
            <person name="Leigh N.D."/>
            <person name="Simon A."/>
            <person name="Yun M.H."/>
        </authorList>
    </citation>
    <scope>NUCLEOTIDE SEQUENCE</scope>
    <source>
        <strain evidence="1">20211129_DDA</strain>
        <tissue evidence="1">Liver</tissue>
    </source>
</reference>
<protein>
    <submittedName>
        <fullName evidence="1">Uncharacterized protein</fullName>
    </submittedName>
</protein>
<keyword evidence="2" id="KW-1185">Reference proteome</keyword>
<evidence type="ECO:0000313" key="2">
    <source>
        <dbReference type="Proteomes" id="UP001066276"/>
    </source>
</evidence>
<accession>A0AAV7TIX9</accession>
<dbReference type="Proteomes" id="UP001066276">
    <property type="component" value="Chromosome 3_2"/>
</dbReference>
<proteinExistence type="predicted"/>
<gene>
    <name evidence="1" type="ORF">NDU88_001827</name>
</gene>
<dbReference type="AlphaFoldDB" id="A0AAV7TIX9"/>
<evidence type="ECO:0000313" key="1">
    <source>
        <dbReference type="EMBL" id="KAJ1176553.1"/>
    </source>
</evidence>
<sequence length="164" mass="18673">MGRAAMRKEGSSEEESFTFDRFQWSAREDIHDLIVKTQSDTVMNGRGERVDREEELRTSALEMREEAKEAVIPEGGEVATAWNFQFTAHVLSFSVWTVDTALVSVAGSLVCFSADFYRMLGLVYVFSTNARRACRLRLLRRLLPSEKERRAGGCGWARQTRGLR</sequence>
<organism evidence="1 2">
    <name type="scientific">Pleurodeles waltl</name>
    <name type="common">Iberian ribbed newt</name>
    <dbReference type="NCBI Taxonomy" id="8319"/>
    <lineage>
        <taxon>Eukaryota</taxon>
        <taxon>Metazoa</taxon>
        <taxon>Chordata</taxon>
        <taxon>Craniata</taxon>
        <taxon>Vertebrata</taxon>
        <taxon>Euteleostomi</taxon>
        <taxon>Amphibia</taxon>
        <taxon>Batrachia</taxon>
        <taxon>Caudata</taxon>
        <taxon>Salamandroidea</taxon>
        <taxon>Salamandridae</taxon>
        <taxon>Pleurodelinae</taxon>
        <taxon>Pleurodeles</taxon>
    </lineage>
</organism>
<dbReference type="EMBL" id="JANPWB010000006">
    <property type="protein sequence ID" value="KAJ1176553.1"/>
    <property type="molecule type" value="Genomic_DNA"/>
</dbReference>
<comment type="caution">
    <text evidence="1">The sequence shown here is derived from an EMBL/GenBank/DDBJ whole genome shotgun (WGS) entry which is preliminary data.</text>
</comment>